<dbReference type="EMBL" id="JABAEW010000013">
    <property type="protein sequence ID" value="NMD86651.1"/>
    <property type="molecule type" value="Genomic_DNA"/>
</dbReference>
<sequence length="82" mass="8880">MKNQDEVLKALMEEISVITGAPEATLSPGAPLGVNRINSLGFVELLLFIRRKWNLDYAAAGLPMTDVESPEALAARIARDAE</sequence>
<dbReference type="Gene3D" id="1.10.1200.10">
    <property type="entry name" value="ACP-like"/>
    <property type="match status" value="1"/>
</dbReference>
<name>A0A2U1B082_9BACT</name>
<evidence type="ECO:0000313" key="3">
    <source>
        <dbReference type="Proteomes" id="UP000245959"/>
    </source>
</evidence>
<gene>
    <name evidence="2" type="ORF">C8D82_11265</name>
    <name evidence="1" type="ORF">HF882_08660</name>
</gene>
<organism evidence="2 3">
    <name type="scientific">Victivallis vadensis</name>
    <dbReference type="NCBI Taxonomy" id="172901"/>
    <lineage>
        <taxon>Bacteria</taxon>
        <taxon>Pseudomonadati</taxon>
        <taxon>Lentisphaerota</taxon>
        <taxon>Lentisphaeria</taxon>
        <taxon>Victivallales</taxon>
        <taxon>Victivallaceae</taxon>
        <taxon>Victivallis</taxon>
    </lineage>
</organism>
<comment type="caution">
    <text evidence="2">The sequence shown here is derived from an EMBL/GenBank/DDBJ whole genome shotgun (WGS) entry which is preliminary data.</text>
</comment>
<evidence type="ECO:0000313" key="4">
    <source>
        <dbReference type="Proteomes" id="UP000576225"/>
    </source>
</evidence>
<dbReference type="RefSeq" id="WP_116883908.1">
    <property type="nucleotide sequence ID" value="NZ_CABMMC010000069.1"/>
</dbReference>
<reference evidence="2 3" key="1">
    <citation type="submission" date="2018-04" db="EMBL/GenBank/DDBJ databases">
        <title>Genomic Encyclopedia of Type Strains, Phase IV (KMG-IV): sequencing the most valuable type-strain genomes for metagenomic binning, comparative biology and taxonomic classification.</title>
        <authorList>
            <person name="Goeker M."/>
        </authorList>
    </citation>
    <scope>NUCLEOTIDE SEQUENCE [LARGE SCALE GENOMIC DNA]</scope>
    <source>
        <strain evidence="2 3">DSM 14823</strain>
    </source>
</reference>
<dbReference type="Proteomes" id="UP000245959">
    <property type="component" value="Unassembled WGS sequence"/>
</dbReference>
<dbReference type="Proteomes" id="UP000576225">
    <property type="component" value="Unassembled WGS sequence"/>
</dbReference>
<evidence type="ECO:0000313" key="1">
    <source>
        <dbReference type="EMBL" id="NMD86651.1"/>
    </source>
</evidence>
<dbReference type="EMBL" id="QEKH01000012">
    <property type="protein sequence ID" value="PVY42068.1"/>
    <property type="molecule type" value="Genomic_DNA"/>
</dbReference>
<proteinExistence type="predicted"/>
<dbReference type="InterPro" id="IPR036736">
    <property type="entry name" value="ACP-like_sf"/>
</dbReference>
<dbReference type="SUPFAM" id="SSF47336">
    <property type="entry name" value="ACP-like"/>
    <property type="match status" value="1"/>
</dbReference>
<evidence type="ECO:0008006" key="5">
    <source>
        <dbReference type="Google" id="ProtNLM"/>
    </source>
</evidence>
<evidence type="ECO:0000313" key="2">
    <source>
        <dbReference type="EMBL" id="PVY42068.1"/>
    </source>
</evidence>
<keyword evidence="3" id="KW-1185">Reference proteome</keyword>
<reference evidence="1 4" key="2">
    <citation type="submission" date="2020-04" db="EMBL/GenBank/DDBJ databases">
        <authorList>
            <person name="Hitch T.C.A."/>
            <person name="Wylensek D."/>
            <person name="Clavel T."/>
        </authorList>
    </citation>
    <scope>NUCLEOTIDE SEQUENCE [LARGE SCALE GENOMIC DNA]</scope>
    <source>
        <strain evidence="1 4">COR2-253-APC-1A</strain>
    </source>
</reference>
<accession>A0A2U1B082</accession>
<dbReference type="AlphaFoldDB" id="A0A2U1B082"/>
<dbReference type="GeneID" id="78295215"/>
<protein>
    <recommendedName>
        <fullName evidence="5">Carrier domain-containing protein</fullName>
    </recommendedName>
</protein>